<dbReference type="Proteomes" id="UP000240811">
    <property type="component" value="Unassembled WGS sequence"/>
</dbReference>
<dbReference type="InterPro" id="IPR002052">
    <property type="entry name" value="DNA_methylase_N6_adenine_CS"/>
</dbReference>
<dbReference type="NCBIfam" id="TIGR00095">
    <property type="entry name" value="16S rRNA (guanine(966)-N(2))-methyltransferase RsmD"/>
    <property type="match status" value="1"/>
</dbReference>
<organism evidence="3 4">
    <name type="scientific">Candidatus Liberibacter europaeus</name>
    <dbReference type="NCBI Taxonomy" id="744859"/>
    <lineage>
        <taxon>Bacteria</taxon>
        <taxon>Pseudomonadati</taxon>
        <taxon>Pseudomonadota</taxon>
        <taxon>Alphaproteobacteria</taxon>
        <taxon>Hyphomicrobiales</taxon>
        <taxon>Rhizobiaceae</taxon>
        <taxon>Liberibacter</taxon>
    </lineage>
</organism>
<evidence type="ECO:0000256" key="2">
    <source>
        <dbReference type="ARBA" id="ARBA00022679"/>
    </source>
</evidence>
<evidence type="ECO:0000256" key="1">
    <source>
        <dbReference type="ARBA" id="ARBA00022603"/>
    </source>
</evidence>
<gene>
    <name evidence="3" type="primary">rsmD</name>
    <name evidence="3" type="ORF">C4617_01660</name>
</gene>
<dbReference type="PIRSF" id="PIRSF004553">
    <property type="entry name" value="CHP00095"/>
    <property type="match status" value="1"/>
</dbReference>
<comment type="caution">
    <text evidence="3">The sequence shown here is derived from an EMBL/GenBank/DDBJ whole genome shotgun (WGS) entry which is preliminary data.</text>
</comment>
<reference evidence="4" key="1">
    <citation type="submission" date="2018-02" db="EMBL/GenBank/DDBJ databases">
        <title>Genome sequence of Candidatus Liberibacter europaeus.</title>
        <authorList>
            <person name="Frampton R.A."/>
            <person name="Thompson S.M."/>
            <person name="David C."/>
            <person name="Addison S.M."/>
            <person name="Smith G.R."/>
        </authorList>
    </citation>
    <scope>NUCLEOTIDE SEQUENCE [LARGE SCALE GENOMIC DNA]</scope>
</reference>
<evidence type="ECO:0000313" key="4">
    <source>
        <dbReference type="Proteomes" id="UP000240811"/>
    </source>
</evidence>
<dbReference type="GO" id="GO:0008168">
    <property type="term" value="F:methyltransferase activity"/>
    <property type="evidence" value="ECO:0007669"/>
    <property type="project" value="UniProtKB-KW"/>
</dbReference>
<protein>
    <submittedName>
        <fullName evidence="3">16S rRNA (Guanine(966)-N(2))-methyltransferase RsmD</fullName>
    </submittedName>
</protein>
<dbReference type="InterPro" id="IPR004398">
    <property type="entry name" value="RNA_MeTrfase_RsmD"/>
</dbReference>
<dbReference type="EMBL" id="PSQJ01000002">
    <property type="protein sequence ID" value="PTL86552.1"/>
    <property type="molecule type" value="Genomic_DNA"/>
</dbReference>
<dbReference type="Gene3D" id="3.40.50.150">
    <property type="entry name" value="Vaccinia Virus protein VP39"/>
    <property type="match status" value="1"/>
</dbReference>
<dbReference type="AlphaFoldDB" id="A0A2T4VXP3"/>
<sequence>MKIIGGKFRGRLLYTPKNRSIRPTNSLTKKAVFDILAHVYPDALNSTRMLDIFAGTGSIGFEALSRGCFYVLFVDNNVDSMRLIRRNSELLGIKESCDALCRNALNLGKIGSSQDPFQFLYLDPPYGQGLAQNVLDIIDKGGWLEYNALVIVEEYAGIDIDVQSSFKFLQRRRYGDTQICFFYYQSI</sequence>
<name>A0A2T4VXP3_9HYPH</name>
<dbReference type="GO" id="GO:0003676">
    <property type="term" value="F:nucleic acid binding"/>
    <property type="evidence" value="ECO:0007669"/>
    <property type="project" value="InterPro"/>
</dbReference>
<dbReference type="GO" id="GO:0031167">
    <property type="term" value="P:rRNA methylation"/>
    <property type="evidence" value="ECO:0007669"/>
    <property type="project" value="InterPro"/>
</dbReference>
<accession>A0A2T4VXP3</accession>
<proteinExistence type="predicted"/>
<dbReference type="SUPFAM" id="SSF53335">
    <property type="entry name" value="S-adenosyl-L-methionine-dependent methyltransferases"/>
    <property type="match status" value="1"/>
</dbReference>
<keyword evidence="1 3" id="KW-0489">Methyltransferase</keyword>
<dbReference type="PANTHER" id="PTHR43542">
    <property type="entry name" value="METHYLTRANSFERASE"/>
    <property type="match status" value="1"/>
</dbReference>
<dbReference type="Pfam" id="PF03602">
    <property type="entry name" value="Cons_hypoth95"/>
    <property type="match status" value="1"/>
</dbReference>
<dbReference type="CDD" id="cd02440">
    <property type="entry name" value="AdoMet_MTases"/>
    <property type="match status" value="1"/>
</dbReference>
<dbReference type="PANTHER" id="PTHR43542:SF1">
    <property type="entry name" value="METHYLTRANSFERASE"/>
    <property type="match status" value="1"/>
</dbReference>
<evidence type="ECO:0000313" key="3">
    <source>
        <dbReference type="EMBL" id="PTL86552.1"/>
    </source>
</evidence>
<dbReference type="PROSITE" id="PS00092">
    <property type="entry name" value="N6_MTASE"/>
    <property type="match status" value="1"/>
</dbReference>
<keyword evidence="2 3" id="KW-0808">Transferase</keyword>
<dbReference type="InterPro" id="IPR029063">
    <property type="entry name" value="SAM-dependent_MTases_sf"/>
</dbReference>